<dbReference type="GO" id="GO:0003677">
    <property type="term" value="F:DNA binding"/>
    <property type="evidence" value="ECO:0007669"/>
    <property type="project" value="InterPro"/>
</dbReference>
<dbReference type="Proteomes" id="UP000029093">
    <property type="component" value="Unassembled WGS sequence"/>
</dbReference>
<dbReference type="EC" id="3.1.21.3" evidence="4"/>
<comment type="caution">
    <text evidence="4">The sequence shown here is derived from an EMBL/GenBank/DDBJ whole genome shotgun (WGS) entry which is preliminary data.</text>
</comment>
<dbReference type="InterPro" id="IPR025202">
    <property type="entry name" value="PLD-like_dom"/>
</dbReference>
<evidence type="ECO:0000313" key="4">
    <source>
        <dbReference type="EMBL" id="KFI46316.1"/>
    </source>
</evidence>
<keyword evidence="4" id="KW-0547">Nucleotide-binding</keyword>
<dbReference type="InterPro" id="IPR006935">
    <property type="entry name" value="Helicase/UvrB_N"/>
</dbReference>
<dbReference type="Pfam" id="PF26350">
    <property type="entry name" value="DUF8090"/>
    <property type="match status" value="2"/>
</dbReference>
<organism evidence="4 5">
    <name type="scientific">Bifidobacterium boum</name>
    <dbReference type="NCBI Taxonomy" id="78343"/>
    <lineage>
        <taxon>Bacteria</taxon>
        <taxon>Bacillati</taxon>
        <taxon>Actinomycetota</taxon>
        <taxon>Actinomycetes</taxon>
        <taxon>Bifidobacteriales</taxon>
        <taxon>Bifidobacteriaceae</taxon>
        <taxon>Bifidobacterium</taxon>
    </lineage>
</organism>
<dbReference type="CDD" id="cd18032">
    <property type="entry name" value="DEXHc_RE_I_III_res"/>
    <property type="match status" value="1"/>
</dbReference>
<dbReference type="CDD" id="cd18799">
    <property type="entry name" value="SF2_C_EcoAI-like"/>
    <property type="match status" value="1"/>
</dbReference>
<dbReference type="Pfam" id="PF04851">
    <property type="entry name" value="ResIII"/>
    <property type="match status" value="1"/>
</dbReference>
<evidence type="ECO:0000259" key="3">
    <source>
        <dbReference type="PROSITE" id="PS51194"/>
    </source>
</evidence>
<evidence type="ECO:0000256" key="1">
    <source>
        <dbReference type="SAM" id="MobiDB-lite"/>
    </source>
</evidence>
<dbReference type="SUPFAM" id="SSF56024">
    <property type="entry name" value="Phospholipase D/nuclease"/>
    <property type="match status" value="1"/>
</dbReference>
<keyword evidence="4" id="KW-0378">Hydrolase</keyword>
<feature type="region of interest" description="Disordered" evidence="1">
    <location>
        <begin position="241"/>
        <end position="269"/>
    </location>
</feature>
<dbReference type="PROSITE" id="PS51192">
    <property type="entry name" value="HELICASE_ATP_BIND_1"/>
    <property type="match status" value="1"/>
</dbReference>
<dbReference type="PANTHER" id="PTHR47396">
    <property type="entry name" value="TYPE I RESTRICTION ENZYME ECOKI R PROTEIN"/>
    <property type="match status" value="1"/>
</dbReference>
<evidence type="ECO:0000313" key="5">
    <source>
        <dbReference type="Proteomes" id="UP000029093"/>
    </source>
</evidence>
<dbReference type="InterPro" id="IPR021835">
    <property type="entry name" value="DUF3427"/>
</dbReference>
<dbReference type="SUPFAM" id="SSF52540">
    <property type="entry name" value="P-loop containing nucleoside triphosphate hydrolases"/>
    <property type="match status" value="1"/>
</dbReference>
<name>A0A086ZIG6_9BIFI</name>
<dbReference type="REBASE" id="384791">
    <property type="entry name" value="Bbo10736ORF1405P"/>
</dbReference>
<sequence length="1091" mass="124118">MTTTPMPNMSGRFSTEPADSSIIADTTQRLIAGSLRSGFIVADTRADERYVPQLIANQGGRTMEDALIHELDNSNGFSMSVAFVTQSVIQTLKQHFLNFHDHNHAHAGSIITSTYNYFNSPQAFRELHQLQQTTDIDVRVWERPDANGHPDSDPSRNNYHPKGYVFRHTINGQDAYTVYIGSSNLTENALRNNREWNLRVPSLHNGRFAQELEQEIKLQREQSVPLDDAWIETYEEEFKRHAPLLSPSRRSSGPDPTQFDNQQTDKPIEPNTMQREALANLRRLRAQGETRAIVISATGTGKTYLSAFDVKQCHPKRMLYLVHRQEILTKAMDSYRLVLGCSADKLGLYTGNDKRGADRQYVFSTVQTMAQSSVLDSFPTDAFDYILIDEAHHAAAETYKRIIDHFTPKFLLGMTATPERNDSGNIFDLFGNNIAYEIRLQRALEEDMLCPFHYYGVSEFITETAEGLPDTGVSMGHTNDKDRAALRKWVNELTADDRVSYIVDKLRVYGQAGEPVKGIVFCSRVEEAQILAEKFTHFINEQAEHPYRTACLTGASKPKEREQVEQALQHGELDYIFTVDLFNEGIDIPATNQIVMLRQTQSSIVFTQQLGRGLRKYPGKSSVVVVDFIGNYANNYLIPIALYGNSGDRDRVRKNLGNQAPGLCSISFDPIARKRVLDAIDHADLSDMRKLSEQYRELRRELNRIPMLMDIAARDTSLVYTMASKSKNYLAFVRSRERSLNAKNDDADMRFQLDATSSAEDGMLTMLTDTQLRGLRPHELVALALLAGIDLPFALRETLDAHTNTPARIDPMDVLDTPALQRLVSELFPACNSDAMQCESALRVLDYSYFNNANRSRFGGTPMIERLEDDRVRLSDPLRTSLQGNATFRRFFVDTVQAGLTLCFQRYQEAHGTASKQGLPLSAVLDHGFIVSEKYSLFDVMRMCGWTDEQIPQNVGGYRYDEHTGTMPIFIKYESSQYQDRFVDDQNIEWFSKNNRSAQSPEFQWIRETNDKPWQESHFVPVFIRRKVETKETTYYYVGRAASIEDSHEETNRGVNKDGEEIQQRVVVSNLHLIHPVPPDLLRHLTDEQVG</sequence>
<feature type="domain" description="Helicase ATP-binding" evidence="2">
    <location>
        <begin position="283"/>
        <end position="436"/>
    </location>
</feature>
<dbReference type="InterPro" id="IPR014001">
    <property type="entry name" value="Helicase_ATP-bd"/>
</dbReference>
<dbReference type="SMART" id="SM00487">
    <property type="entry name" value="DEXDc"/>
    <property type="match status" value="1"/>
</dbReference>
<feature type="compositionally biased region" description="Polar residues" evidence="1">
    <location>
        <begin position="254"/>
        <end position="265"/>
    </location>
</feature>
<dbReference type="SMART" id="SM00490">
    <property type="entry name" value="HELICc"/>
    <property type="match status" value="1"/>
</dbReference>
<dbReference type="GeneID" id="303204507"/>
<accession>A0A086ZIG6</accession>
<dbReference type="CDD" id="cd09204">
    <property type="entry name" value="PLDc_N_DEXD_b2"/>
    <property type="match status" value="1"/>
</dbReference>
<keyword evidence="4" id="KW-0067">ATP-binding</keyword>
<dbReference type="RefSeq" id="WP_238552131.1">
    <property type="nucleotide sequence ID" value="NZ_JGYQ01000016.1"/>
</dbReference>
<dbReference type="InterPro" id="IPR001650">
    <property type="entry name" value="Helicase_C-like"/>
</dbReference>
<dbReference type="Pfam" id="PF00271">
    <property type="entry name" value="Helicase_C"/>
    <property type="match status" value="1"/>
</dbReference>
<evidence type="ECO:0000259" key="2">
    <source>
        <dbReference type="PROSITE" id="PS51192"/>
    </source>
</evidence>
<gene>
    <name evidence="4" type="ORF">BBOU_1405</name>
</gene>
<dbReference type="EMBL" id="JGYQ01000016">
    <property type="protein sequence ID" value="KFI46316.1"/>
    <property type="molecule type" value="Genomic_DNA"/>
</dbReference>
<dbReference type="PANTHER" id="PTHR47396:SF1">
    <property type="entry name" value="ATP-DEPENDENT HELICASE IRC3-RELATED"/>
    <property type="match status" value="1"/>
</dbReference>
<dbReference type="GO" id="GO:0004386">
    <property type="term" value="F:helicase activity"/>
    <property type="evidence" value="ECO:0007669"/>
    <property type="project" value="UniProtKB-KW"/>
</dbReference>
<dbReference type="AlphaFoldDB" id="A0A086ZIG6"/>
<dbReference type="InterPro" id="IPR058403">
    <property type="entry name" value="DUF8090"/>
</dbReference>
<dbReference type="GO" id="GO:0005524">
    <property type="term" value="F:ATP binding"/>
    <property type="evidence" value="ECO:0007669"/>
    <property type="project" value="InterPro"/>
</dbReference>
<dbReference type="Pfam" id="PF11907">
    <property type="entry name" value="DUF3427"/>
    <property type="match status" value="1"/>
</dbReference>
<feature type="domain" description="Helicase C-terminal" evidence="3">
    <location>
        <begin position="494"/>
        <end position="660"/>
    </location>
</feature>
<dbReference type="GO" id="GO:0005829">
    <property type="term" value="C:cytosol"/>
    <property type="evidence" value="ECO:0007669"/>
    <property type="project" value="TreeGrafter"/>
</dbReference>
<dbReference type="InterPro" id="IPR050742">
    <property type="entry name" value="Helicase_Restrict-Modif_Enz"/>
</dbReference>
<dbReference type="Gene3D" id="3.40.50.300">
    <property type="entry name" value="P-loop containing nucleotide triphosphate hydrolases"/>
    <property type="match status" value="2"/>
</dbReference>
<dbReference type="InterPro" id="IPR027417">
    <property type="entry name" value="P-loop_NTPase"/>
</dbReference>
<dbReference type="Pfam" id="PF13091">
    <property type="entry name" value="PLDc_2"/>
    <property type="match status" value="1"/>
</dbReference>
<reference evidence="4 5" key="1">
    <citation type="submission" date="2014-03" db="EMBL/GenBank/DDBJ databases">
        <title>Genomics of Bifidobacteria.</title>
        <authorList>
            <person name="Ventura M."/>
            <person name="Milani C."/>
            <person name="Lugli G.A."/>
        </authorList>
    </citation>
    <scope>NUCLEOTIDE SEQUENCE [LARGE SCALE GENOMIC DNA]</scope>
    <source>
        <strain evidence="4 5">LMG 10736</strain>
    </source>
</reference>
<dbReference type="PROSITE" id="PS51194">
    <property type="entry name" value="HELICASE_CTER"/>
    <property type="match status" value="1"/>
</dbReference>
<keyword evidence="4" id="KW-0347">Helicase</keyword>
<proteinExistence type="predicted"/>
<protein>
    <submittedName>
        <fullName evidence="4">Putative helicase</fullName>
        <ecNumber evidence="4">3.1.21.3</ecNumber>
    </submittedName>
</protein>
<dbReference type="Gene3D" id="3.30.870.10">
    <property type="entry name" value="Endonuclease Chain A"/>
    <property type="match status" value="1"/>
</dbReference>
<keyword evidence="5" id="KW-1185">Reference proteome</keyword>
<dbReference type="GO" id="GO:0009035">
    <property type="term" value="F:type I site-specific deoxyribonuclease activity"/>
    <property type="evidence" value="ECO:0007669"/>
    <property type="project" value="UniProtKB-EC"/>
</dbReference>